<dbReference type="EMBL" id="JAWJWE010000036">
    <property type="protein sequence ID" value="KAK6628993.1"/>
    <property type="molecule type" value="Genomic_DNA"/>
</dbReference>
<dbReference type="InterPro" id="IPR037245">
    <property type="entry name" value="FIP-RBD_C_sf"/>
</dbReference>
<proteinExistence type="predicted"/>
<evidence type="ECO:0000313" key="9">
    <source>
        <dbReference type="EMBL" id="KAK6628993.1"/>
    </source>
</evidence>
<dbReference type="Pfam" id="PF00168">
    <property type="entry name" value="C2"/>
    <property type="match status" value="1"/>
</dbReference>
<dbReference type="PANTHER" id="PTHR15746:SF23">
    <property type="entry name" value="RAB11 INTERACTING PROTEIN, ISOFORM A"/>
    <property type="match status" value="1"/>
</dbReference>
<dbReference type="GO" id="GO:0055037">
    <property type="term" value="C:recycling endosome"/>
    <property type="evidence" value="ECO:0007669"/>
    <property type="project" value="UniProtKB-SubCell"/>
</dbReference>
<protein>
    <submittedName>
        <fullName evidence="9">Uncharacterized protein</fullName>
    </submittedName>
</protein>
<evidence type="ECO:0000256" key="4">
    <source>
        <dbReference type="ARBA" id="ARBA00022753"/>
    </source>
</evidence>
<dbReference type="InterPro" id="IPR037789">
    <property type="entry name" value="FIP_classI"/>
</dbReference>
<organism evidence="9 10">
    <name type="scientific">Polyplax serrata</name>
    <name type="common">Common mouse louse</name>
    <dbReference type="NCBI Taxonomy" id="468196"/>
    <lineage>
        <taxon>Eukaryota</taxon>
        <taxon>Metazoa</taxon>
        <taxon>Ecdysozoa</taxon>
        <taxon>Arthropoda</taxon>
        <taxon>Hexapoda</taxon>
        <taxon>Insecta</taxon>
        <taxon>Pterygota</taxon>
        <taxon>Neoptera</taxon>
        <taxon>Paraneoptera</taxon>
        <taxon>Psocodea</taxon>
        <taxon>Troctomorpha</taxon>
        <taxon>Phthiraptera</taxon>
        <taxon>Anoplura</taxon>
        <taxon>Polyplacidae</taxon>
        <taxon>Polyplax</taxon>
    </lineage>
</organism>
<comment type="caution">
    <text evidence="9">The sequence shown here is derived from an EMBL/GenBank/DDBJ whole genome shotgun (WGS) entry which is preliminary data.</text>
</comment>
<dbReference type="SMART" id="SM00239">
    <property type="entry name" value="C2"/>
    <property type="match status" value="1"/>
</dbReference>
<dbReference type="Proteomes" id="UP001372834">
    <property type="component" value="Unassembled WGS sequence"/>
</dbReference>
<feature type="compositionally biased region" description="Low complexity" evidence="6">
    <location>
        <begin position="237"/>
        <end position="248"/>
    </location>
</feature>
<keyword evidence="2" id="KW-0813">Transport</keyword>
<feature type="domain" description="FIP-RBD" evidence="8">
    <location>
        <begin position="387"/>
        <end position="449"/>
    </location>
</feature>
<dbReference type="SUPFAM" id="SSF144270">
    <property type="entry name" value="Eferin C-derminal domain-like"/>
    <property type="match status" value="1"/>
</dbReference>
<reference evidence="9 10" key="1">
    <citation type="submission" date="2023-10" db="EMBL/GenBank/DDBJ databases">
        <title>Genomes of two closely related lineages of the louse Polyplax serrata with different host specificities.</title>
        <authorList>
            <person name="Martinu J."/>
            <person name="Tarabai H."/>
            <person name="Stefka J."/>
            <person name="Hypsa V."/>
        </authorList>
    </citation>
    <scope>NUCLEOTIDE SEQUENCE [LARGE SCALE GENOMIC DNA]</scope>
    <source>
        <strain evidence="9">HR10_N</strain>
    </source>
</reference>
<dbReference type="SUPFAM" id="SSF49562">
    <property type="entry name" value="C2 domain (Calcium/lipid-binding domain, CaLB)"/>
    <property type="match status" value="1"/>
</dbReference>
<feature type="compositionally biased region" description="Polar residues" evidence="6">
    <location>
        <begin position="209"/>
        <end position="218"/>
    </location>
</feature>
<gene>
    <name evidence="9" type="ORF">RUM43_002810</name>
</gene>
<feature type="compositionally biased region" description="Basic and acidic residues" evidence="6">
    <location>
        <begin position="278"/>
        <end position="290"/>
    </location>
</feature>
<dbReference type="InterPro" id="IPR019018">
    <property type="entry name" value="Rab-bd_FIP-RBD"/>
</dbReference>
<dbReference type="GO" id="GO:0031267">
    <property type="term" value="F:small GTPase binding"/>
    <property type="evidence" value="ECO:0007669"/>
    <property type="project" value="InterPro"/>
</dbReference>
<sequence>MWPPSHAHVLVQRAENLLIKGKNGTNNAFVVIELGKESYRTSVKEKSGKSVTWKEECELKIPASENTVFLILTAFHRNSLGLDEFLGTVKIPIDSSNKTTKRSGWFRLEGKPGKEKGKDKVRGRLEVEIGFVSRVQSQSLTSLQSKVKSSNEHLTGSLSALAQNDARKLKLKTLSSTLQRMGLRKKQKPGDAEFLPVFERVGIANSVSNSASTENCSNLDPGVISDDEDSISRKSSESYSAPPESPSETRGSIQTTVQTKTQPPLRKNPEISISFCDDNNKPHFGSDIDMRQSASSSPGKRNKHPKLSEIQIGFADRRLSTSCVDIYTHSDPKPEKKFSSSLQLEINQSDSSKKLSKFAKRLKNLHTVEKKEVKRTVIGCEAGCDKSDEGSISPRSEYRNKNKDELIKMVVDLQKRVNCVSIRVKDLEDYLDEILVKVMDTVPRLLEKS</sequence>
<evidence type="ECO:0000256" key="2">
    <source>
        <dbReference type="ARBA" id="ARBA00022448"/>
    </source>
</evidence>
<dbReference type="GO" id="GO:0015031">
    <property type="term" value="P:protein transport"/>
    <property type="evidence" value="ECO:0007669"/>
    <property type="project" value="UniProtKB-KW"/>
</dbReference>
<evidence type="ECO:0000259" key="7">
    <source>
        <dbReference type="PROSITE" id="PS50004"/>
    </source>
</evidence>
<evidence type="ECO:0000256" key="6">
    <source>
        <dbReference type="SAM" id="MobiDB-lite"/>
    </source>
</evidence>
<feature type="compositionally biased region" description="Polar residues" evidence="6">
    <location>
        <begin position="249"/>
        <end position="262"/>
    </location>
</feature>
<evidence type="ECO:0000256" key="5">
    <source>
        <dbReference type="ARBA" id="ARBA00022927"/>
    </source>
</evidence>
<keyword evidence="3" id="KW-0597">Phosphoprotein</keyword>
<dbReference type="Gene3D" id="2.60.40.150">
    <property type="entry name" value="C2 domain"/>
    <property type="match status" value="1"/>
</dbReference>
<dbReference type="InterPro" id="IPR000008">
    <property type="entry name" value="C2_dom"/>
</dbReference>
<comment type="subcellular location">
    <subcellularLocation>
        <location evidence="1">Recycling endosome</location>
    </subcellularLocation>
</comment>
<evidence type="ECO:0000313" key="10">
    <source>
        <dbReference type="Proteomes" id="UP001372834"/>
    </source>
</evidence>
<evidence type="ECO:0000256" key="1">
    <source>
        <dbReference type="ARBA" id="ARBA00004172"/>
    </source>
</evidence>
<dbReference type="Pfam" id="PF09457">
    <property type="entry name" value="RBD-FIP"/>
    <property type="match status" value="1"/>
</dbReference>
<dbReference type="GO" id="GO:0045055">
    <property type="term" value="P:regulated exocytosis"/>
    <property type="evidence" value="ECO:0007669"/>
    <property type="project" value="TreeGrafter"/>
</dbReference>
<keyword evidence="5" id="KW-0653">Protein transport</keyword>
<dbReference type="InterPro" id="IPR035892">
    <property type="entry name" value="C2_domain_sf"/>
</dbReference>
<accession>A0AAN8PDD3</accession>
<feature type="domain" description="C2" evidence="7">
    <location>
        <begin position="1"/>
        <end position="106"/>
    </location>
</feature>
<keyword evidence="4" id="KW-0967">Endosome</keyword>
<dbReference type="AlphaFoldDB" id="A0AAN8PDD3"/>
<feature type="region of interest" description="Disordered" evidence="6">
    <location>
        <begin position="209"/>
        <end position="304"/>
    </location>
</feature>
<dbReference type="PROSITE" id="PS50004">
    <property type="entry name" value="C2"/>
    <property type="match status" value="1"/>
</dbReference>
<dbReference type="Gene3D" id="1.20.5.2440">
    <property type="match status" value="1"/>
</dbReference>
<dbReference type="PROSITE" id="PS51511">
    <property type="entry name" value="FIP_RBD"/>
    <property type="match status" value="1"/>
</dbReference>
<evidence type="ECO:0000256" key="3">
    <source>
        <dbReference type="ARBA" id="ARBA00022553"/>
    </source>
</evidence>
<dbReference type="PANTHER" id="PTHR15746">
    <property type="entry name" value="RAB11-RELATED"/>
    <property type="match status" value="1"/>
</dbReference>
<evidence type="ECO:0000259" key="8">
    <source>
        <dbReference type="PROSITE" id="PS51511"/>
    </source>
</evidence>
<name>A0AAN8PDD3_POLSC</name>